<comment type="caution">
    <text evidence="8">The sequence shown here is derived from an EMBL/GenBank/DDBJ whole genome shotgun (WGS) entry which is preliminary data.</text>
</comment>
<feature type="domain" description="Rhodopsin" evidence="7">
    <location>
        <begin position="29"/>
        <end position="269"/>
    </location>
</feature>
<keyword evidence="9" id="KW-1185">Reference proteome</keyword>
<comment type="similarity">
    <text evidence="5">Belongs to the SAT4 family.</text>
</comment>
<feature type="transmembrane region" description="Helical" evidence="6">
    <location>
        <begin position="12"/>
        <end position="33"/>
    </location>
</feature>
<dbReference type="AlphaFoldDB" id="A0A397GIX8"/>
<organism evidence="8 9">
    <name type="scientific">Aspergillus thermomutatus</name>
    <name type="common">Neosartorya pseudofischeri</name>
    <dbReference type="NCBI Taxonomy" id="41047"/>
    <lineage>
        <taxon>Eukaryota</taxon>
        <taxon>Fungi</taxon>
        <taxon>Dikarya</taxon>
        <taxon>Ascomycota</taxon>
        <taxon>Pezizomycotina</taxon>
        <taxon>Eurotiomycetes</taxon>
        <taxon>Eurotiomycetidae</taxon>
        <taxon>Eurotiales</taxon>
        <taxon>Aspergillaceae</taxon>
        <taxon>Aspergillus</taxon>
        <taxon>Aspergillus subgen. Fumigati</taxon>
    </lineage>
</organism>
<keyword evidence="4 6" id="KW-0472">Membrane</keyword>
<dbReference type="PANTHER" id="PTHR33048">
    <property type="entry name" value="PTH11-LIKE INTEGRAL MEMBRANE PROTEIN (AFU_ORTHOLOGUE AFUA_5G11245)"/>
    <property type="match status" value="1"/>
</dbReference>
<evidence type="ECO:0000313" key="8">
    <source>
        <dbReference type="EMBL" id="RHZ49386.1"/>
    </source>
</evidence>
<keyword evidence="3 6" id="KW-1133">Transmembrane helix</keyword>
<dbReference type="InterPro" id="IPR052337">
    <property type="entry name" value="SAT4-like"/>
</dbReference>
<feature type="transmembrane region" description="Helical" evidence="6">
    <location>
        <begin position="173"/>
        <end position="192"/>
    </location>
</feature>
<feature type="transmembrane region" description="Helical" evidence="6">
    <location>
        <begin position="129"/>
        <end position="153"/>
    </location>
</feature>
<dbReference type="Proteomes" id="UP000215305">
    <property type="component" value="Unassembled WGS sequence"/>
</dbReference>
<dbReference type="PANTHER" id="PTHR33048:SF47">
    <property type="entry name" value="INTEGRAL MEMBRANE PROTEIN-RELATED"/>
    <property type="match status" value="1"/>
</dbReference>
<evidence type="ECO:0000259" key="7">
    <source>
        <dbReference type="Pfam" id="PF20684"/>
    </source>
</evidence>
<dbReference type="EMBL" id="NKHU02000179">
    <property type="protein sequence ID" value="RHZ49386.1"/>
    <property type="molecule type" value="Genomic_DNA"/>
</dbReference>
<accession>A0A397GIX8</accession>
<feature type="transmembrane region" description="Helical" evidence="6">
    <location>
        <begin position="245"/>
        <end position="264"/>
    </location>
</feature>
<evidence type="ECO:0000256" key="1">
    <source>
        <dbReference type="ARBA" id="ARBA00004141"/>
    </source>
</evidence>
<dbReference type="OrthoDB" id="10017208at2759"/>
<evidence type="ECO:0000256" key="6">
    <source>
        <dbReference type="SAM" id="Phobius"/>
    </source>
</evidence>
<proteinExistence type="inferred from homology"/>
<keyword evidence="2 6" id="KW-0812">Transmembrane</keyword>
<evidence type="ECO:0000256" key="5">
    <source>
        <dbReference type="ARBA" id="ARBA00038359"/>
    </source>
</evidence>
<dbReference type="InterPro" id="IPR049326">
    <property type="entry name" value="Rhodopsin_dom_fungi"/>
</dbReference>
<comment type="subcellular location">
    <subcellularLocation>
        <location evidence="1">Membrane</location>
        <topology evidence="1">Multi-pass membrane protein</topology>
    </subcellularLocation>
</comment>
<reference evidence="8" key="1">
    <citation type="submission" date="2018-08" db="EMBL/GenBank/DDBJ databases">
        <title>Draft genome sequence of azole-resistant Aspergillus thermomutatus (Neosartorya pseudofischeri) strain HMR AF 39, isolated from a human nasal aspirate.</title>
        <authorList>
            <person name="Parent-Michaud M."/>
            <person name="Dufresne P.J."/>
            <person name="Fournier E."/>
            <person name="Martineau C."/>
            <person name="Moreira S."/>
            <person name="Perkins V."/>
            <person name="De Repentigny L."/>
            <person name="Dufresne S.F."/>
        </authorList>
    </citation>
    <scope>NUCLEOTIDE SEQUENCE [LARGE SCALE GENOMIC DNA]</scope>
    <source>
        <strain evidence="8">HMR AF 39</strain>
    </source>
</reference>
<sequence>MGYDQDNLRHVVITATCFAFTLSTVAVGLRLWVRGITKTKFFLDDYLILGALFFLYGISIAGIVLLYNGLGTHIIDVPPENLVVYLKYGRPCHPAPSSIPYASPASSFPCSLYTNAIFSCGPMVLASNIVACVVVLWCFGVCLIGAVICIPFWKLWEPMTPGGCIDLAKFYYGLLIPNIVTDAVIIIMPMKAVADLHISKTQKILLSGIFALGFLTLVFDIVRLITLIELSKAGDDITYNQVQSSVWTCIEPAVGIVAACLINMRPIFTQYMVKFNWWTRWRSSKGSSKDALNKSNSS</sequence>
<evidence type="ECO:0000256" key="2">
    <source>
        <dbReference type="ARBA" id="ARBA00022692"/>
    </source>
</evidence>
<dbReference type="GO" id="GO:0016020">
    <property type="term" value="C:membrane"/>
    <property type="evidence" value="ECO:0007669"/>
    <property type="project" value="UniProtKB-SubCell"/>
</dbReference>
<dbReference type="STRING" id="41047.A0A397GIX8"/>
<dbReference type="RefSeq" id="XP_026612319.1">
    <property type="nucleotide sequence ID" value="XM_026757157.1"/>
</dbReference>
<protein>
    <recommendedName>
        <fullName evidence="7">Rhodopsin domain-containing protein</fullName>
    </recommendedName>
</protein>
<dbReference type="GeneID" id="38125512"/>
<gene>
    <name evidence="8" type="ORF">CDV56_103538</name>
</gene>
<feature type="transmembrane region" description="Helical" evidence="6">
    <location>
        <begin position="45"/>
        <end position="67"/>
    </location>
</feature>
<evidence type="ECO:0000256" key="4">
    <source>
        <dbReference type="ARBA" id="ARBA00023136"/>
    </source>
</evidence>
<evidence type="ECO:0000256" key="3">
    <source>
        <dbReference type="ARBA" id="ARBA00022989"/>
    </source>
</evidence>
<evidence type="ECO:0000313" key="9">
    <source>
        <dbReference type="Proteomes" id="UP000215305"/>
    </source>
</evidence>
<feature type="transmembrane region" description="Helical" evidence="6">
    <location>
        <begin position="204"/>
        <end position="225"/>
    </location>
</feature>
<name>A0A397GIX8_ASPTH</name>
<dbReference type="Pfam" id="PF20684">
    <property type="entry name" value="Fung_rhodopsin"/>
    <property type="match status" value="1"/>
</dbReference>
<dbReference type="VEuPathDB" id="FungiDB:CDV56_103538"/>